<feature type="transmembrane region" description="Helical" evidence="2">
    <location>
        <begin position="59"/>
        <end position="78"/>
    </location>
</feature>
<keyword evidence="2" id="KW-0472">Membrane</keyword>
<keyword evidence="2" id="KW-0812">Transmembrane</keyword>
<reference evidence="3 4" key="1">
    <citation type="journal article" date="2015" name="Nature">
        <title>rRNA introns, odd ribosomes, and small enigmatic genomes across a large radiation of phyla.</title>
        <authorList>
            <person name="Brown C.T."/>
            <person name="Hug L.A."/>
            <person name="Thomas B.C."/>
            <person name="Sharon I."/>
            <person name="Castelle C.J."/>
            <person name="Singh A."/>
            <person name="Wilkins M.J."/>
            <person name="Williams K.H."/>
            <person name="Banfield J.F."/>
        </authorList>
    </citation>
    <scope>NUCLEOTIDE SEQUENCE [LARGE SCALE GENOMIC DNA]</scope>
</reference>
<dbReference type="AlphaFoldDB" id="A0A0G2ARV8"/>
<feature type="region of interest" description="Disordered" evidence="1">
    <location>
        <begin position="1"/>
        <end position="21"/>
    </location>
</feature>
<accession>A0A0G2ARV8</accession>
<feature type="non-terminal residue" evidence="3">
    <location>
        <position position="311"/>
    </location>
</feature>
<proteinExistence type="predicted"/>
<dbReference type="EMBL" id="LCRN01000036">
    <property type="protein sequence ID" value="KKW35519.1"/>
    <property type="molecule type" value="Genomic_DNA"/>
</dbReference>
<protein>
    <recommendedName>
        <fullName evidence="5">DUF11 domain-containing protein</fullName>
    </recommendedName>
</protein>
<comment type="caution">
    <text evidence="3">The sequence shown here is derived from an EMBL/GenBank/DDBJ whole genome shotgun (WGS) entry which is preliminary data.</text>
</comment>
<sequence>MGSCLNNGMNKKEREAHAAKAKEETIEKELRCIYEDESGVMPDLSTLEAPTRSWRKTGLAAAGILLALSAGISLWLVADGFRFRASDYVKISVIARPVEVEEEISQPLLPGLQSRIAVRYENVGGGQISSLSLRVNLPDAFVADRFVPEPTASGNTWELGSLGENSDGLIELYGTLLGDVPSVQKIQIVATYRPANFSSEFDTIALFELTLDESALTLGVGAPDKTSPGEEVELSFELLNPSRGAVENVELAAVVPEGFLALQSEPPIGEGFLWKIPRMEAHSKAVFTLSGSMSANTRGLHDVGGRVFLAR</sequence>
<feature type="compositionally biased region" description="Basic and acidic residues" evidence="1">
    <location>
        <begin position="10"/>
        <end position="21"/>
    </location>
</feature>
<dbReference type="Proteomes" id="UP000033865">
    <property type="component" value="Unassembled WGS sequence"/>
</dbReference>
<name>A0A0G2ARV8_9BACT</name>
<evidence type="ECO:0000256" key="1">
    <source>
        <dbReference type="SAM" id="MobiDB-lite"/>
    </source>
</evidence>
<keyword evidence="2" id="KW-1133">Transmembrane helix</keyword>
<gene>
    <name evidence="3" type="ORF">UY82_C0036G0004</name>
</gene>
<evidence type="ECO:0000313" key="4">
    <source>
        <dbReference type="Proteomes" id="UP000033865"/>
    </source>
</evidence>
<evidence type="ECO:0000313" key="3">
    <source>
        <dbReference type="EMBL" id="KKW35519.1"/>
    </source>
</evidence>
<organism evidence="3 4">
    <name type="scientific">Candidatus Uhrbacteria bacterium GW2011_GWC2_53_7</name>
    <dbReference type="NCBI Taxonomy" id="1618986"/>
    <lineage>
        <taxon>Bacteria</taxon>
        <taxon>Candidatus Uhriibacteriota</taxon>
    </lineage>
</organism>
<evidence type="ECO:0000256" key="2">
    <source>
        <dbReference type="SAM" id="Phobius"/>
    </source>
</evidence>
<evidence type="ECO:0008006" key="5">
    <source>
        <dbReference type="Google" id="ProtNLM"/>
    </source>
</evidence>